<accession>A0A533QER5</accession>
<comment type="caution">
    <text evidence="1">The sequence shown here is derived from an EMBL/GenBank/DDBJ whole genome shotgun (WGS) entry which is preliminary data.</text>
</comment>
<sequence>MKGEEKRRRRLPYNLVSIPYRFNERRIMPIINRGESRFQFLIGSMKD</sequence>
<gene>
    <name evidence="1" type="ORF">JETT_0422</name>
</gene>
<protein>
    <submittedName>
        <fullName evidence="1">Uncharacterized protein</fullName>
    </submittedName>
</protein>
<dbReference type="EMBL" id="SULG01000005">
    <property type="protein sequence ID" value="TLD43253.1"/>
    <property type="molecule type" value="Genomic_DNA"/>
</dbReference>
<dbReference type="Proteomes" id="UP000319783">
    <property type="component" value="Unassembled WGS sequence"/>
</dbReference>
<reference evidence="1 2" key="1">
    <citation type="submission" date="2019-04" db="EMBL/GenBank/DDBJ databases">
        <title>Genome of a novel bacterium Candidatus Jettenia ecosi reconstructed from metagenome of an anammox bioreactor.</title>
        <authorList>
            <person name="Mardanov A.V."/>
            <person name="Beletsky A.V."/>
            <person name="Ravin N.V."/>
            <person name="Botchkova E.A."/>
            <person name="Litti Y.V."/>
            <person name="Nozhevnikova A.N."/>
        </authorList>
    </citation>
    <scope>NUCLEOTIDE SEQUENCE [LARGE SCALE GENOMIC DNA]</scope>
    <source>
        <strain evidence="1">J2</strain>
    </source>
</reference>
<name>A0A533QER5_9BACT</name>
<evidence type="ECO:0000313" key="2">
    <source>
        <dbReference type="Proteomes" id="UP000319783"/>
    </source>
</evidence>
<proteinExistence type="predicted"/>
<dbReference type="AlphaFoldDB" id="A0A533QER5"/>
<evidence type="ECO:0000313" key="1">
    <source>
        <dbReference type="EMBL" id="TLD43253.1"/>
    </source>
</evidence>
<organism evidence="1 2">
    <name type="scientific">Candidatus Jettenia ecosi</name>
    <dbReference type="NCBI Taxonomy" id="2494326"/>
    <lineage>
        <taxon>Bacteria</taxon>
        <taxon>Pseudomonadati</taxon>
        <taxon>Planctomycetota</taxon>
        <taxon>Candidatus Brocadiia</taxon>
        <taxon>Candidatus Brocadiales</taxon>
        <taxon>Candidatus Brocadiaceae</taxon>
        <taxon>Candidatus Jettenia</taxon>
    </lineage>
</organism>